<dbReference type="OrthoDB" id="9782200at2"/>
<protein>
    <recommendedName>
        <fullName evidence="2 6">S-formylglutathione hydrolase</fullName>
        <ecNumber evidence="2 6">3.1.2.12</ecNumber>
    </recommendedName>
</protein>
<dbReference type="EC" id="3.1.2.12" evidence="2 6"/>
<reference evidence="10" key="3">
    <citation type="submission" date="2021-06" db="EMBL/GenBank/DDBJ databases">
        <title>Genomic Description and Analysis of Intracellular Bacteria, Candidatus Berkiella cookevillensis and Candidatus Berkiella aquae.</title>
        <authorList>
            <person name="Kidane D.T."/>
            <person name="Mehari Y.T."/>
            <person name="Rice F.C."/>
            <person name="Arivett B.A."/>
            <person name="Farone A.L."/>
            <person name="Berk S.G."/>
            <person name="Farone M.B."/>
        </authorList>
    </citation>
    <scope>NUCLEOTIDE SEQUENCE</scope>
    <source>
        <strain evidence="10">CC99</strain>
    </source>
</reference>
<comment type="catalytic activity">
    <reaction evidence="5 8">
        <text>S-formylglutathione + H2O = formate + glutathione + H(+)</text>
        <dbReference type="Rhea" id="RHEA:14961"/>
        <dbReference type="ChEBI" id="CHEBI:15377"/>
        <dbReference type="ChEBI" id="CHEBI:15378"/>
        <dbReference type="ChEBI" id="CHEBI:15740"/>
        <dbReference type="ChEBI" id="CHEBI:57688"/>
        <dbReference type="ChEBI" id="CHEBI:57925"/>
        <dbReference type="EC" id="3.1.2.12"/>
    </reaction>
</comment>
<accession>A0A0Q9YEI5</accession>
<name>A0A0Q9YEI5_9GAMM</name>
<evidence type="ECO:0000256" key="1">
    <source>
        <dbReference type="ARBA" id="ARBA00005622"/>
    </source>
</evidence>
<evidence type="ECO:0000313" key="10">
    <source>
        <dbReference type="EMBL" id="MCS5709311.1"/>
    </source>
</evidence>
<dbReference type="SUPFAM" id="SSF53474">
    <property type="entry name" value="alpha/beta-Hydrolases"/>
    <property type="match status" value="1"/>
</dbReference>
<dbReference type="InterPro" id="IPR029058">
    <property type="entry name" value="AB_hydrolase_fold"/>
</dbReference>
<evidence type="ECO:0000256" key="7">
    <source>
        <dbReference type="PIRSR" id="PIRSR614186-1"/>
    </source>
</evidence>
<sequence length="282" mass="31269">MLTILSESKCFGGMQKICSHLSTETKCKMRFAVFIPSQAAVAPVPVVYWLSGLSCTEENFIIKAGAQRVAAELGMVIVAPDTSPRGLNIKGESDIENVGLGAGFYVDATEAPWSQGYRMYSYVAKELPALIGTHFPVDIKRTAIMGHSMGGHGALMIALKNSDYFRSVSAFAPICALSRCPWGEKALTYYLGADQRKWQNYDVAALIHKHIWRGSELLITQGSRDPFLDTQLKPALLQAACEQAGVALRLDWQEGYDHGYFFIASFIEEHLRFHARNLNEIR</sequence>
<dbReference type="Pfam" id="PF00756">
    <property type="entry name" value="Esterase"/>
    <property type="match status" value="1"/>
</dbReference>
<evidence type="ECO:0000256" key="4">
    <source>
        <dbReference type="ARBA" id="ARBA00022801"/>
    </source>
</evidence>
<evidence type="ECO:0000313" key="11">
    <source>
        <dbReference type="Proteomes" id="UP000051494"/>
    </source>
</evidence>
<feature type="active site" description="Charge relay system" evidence="7">
    <location>
        <position position="148"/>
    </location>
</feature>
<dbReference type="Gene3D" id="3.40.50.1820">
    <property type="entry name" value="alpha/beta hydrolase"/>
    <property type="match status" value="1"/>
</dbReference>
<evidence type="ECO:0000256" key="8">
    <source>
        <dbReference type="RuleBase" id="RU363068"/>
    </source>
</evidence>
<comment type="function">
    <text evidence="8">Serine hydrolase involved in the detoxification of formaldehyde.</text>
</comment>
<dbReference type="GO" id="GO:0046294">
    <property type="term" value="P:formaldehyde catabolic process"/>
    <property type="evidence" value="ECO:0007669"/>
    <property type="project" value="InterPro"/>
</dbReference>
<dbReference type="FunFam" id="3.40.50.1820:FF:000002">
    <property type="entry name" value="S-formylglutathione hydrolase"/>
    <property type="match status" value="1"/>
</dbReference>
<reference evidence="9" key="1">
    <citation type="submission" date="2015-09" db="EMBL/GenBank/DDBJ databases">
        <title>Draft Genome Sequences of Two Novel Amoeba-resistant Intranuclear Bacteria, Candidatus Berkiella cookevillensis and Candidatus Berkiella aquae.</title>
        <authorList>
            <person name="Mehari Y.T."/>
            <person name="Arivett B.A."/>
            <person name="Farone A.L."/>
            <person name="Gunderson J.H."/>
            <person name="Farone M.B."/>
        </authorList>
    </citation>
    <scope>NUCLEOTIDE SEQUENCE [LARGE SCALE GENOMIC DNA]</scope>
    <source>
        <strain evidence="9">CC99</strain>
    </source>
</reference>
<comment type="similarity">
    <text evidence="1 8">Belongs to the esterase D family.</text>
</comment>
<dbReference type="AlphaFoldDB" id="A0A0Q9YEI5"/>
<evidence type="ECO:0000256" key="6">
    <source>
        <dbReference type="NCBIfam" id="TIGR02821"/>
    </source>
</evidence>
<dbReference type="GO" id="GO:0052689">
    <property type="term" value="F:carboxylic ester hydrolase activity"/>
    <property type="evidence" value="ECO:0007669"/>
    <property type="project" value="UniProtKB-KW"/>
</dbReference>
<dbReference type="InterPro" id="IPR000801">
    <property type="entry name" value="Esterase-like"/>
</dbReference>
<dbReference type="GO" id="GO:0018738">
    <property type="term" value="F:S-formylglutathione hydrolase activity"/>
    <property type="evidence" value="ECO:0007669"/>
    <property type="project" value="UniProtKB-UniRule"/>
</dbReference>
<feature type="active site" description="Charge relay system" evidence="7">
    <location>
        <position position="225"/>
    </location>
</feature>
<dbReference type="Proteomes" id="UP000051494">
    <property type="component" value="Unassembled WGS sequence"/>
</dbReference>
<evidence type="ECO:0000256" key="5">
    <source>
        <dbReference type="ARBA" id="ARBA00047590"/>
    </source>
</evidence>
<evidence type="ECO:0000313" key="9">
    <source>
        <dbReference type="EMBL" id="KRG18959.1"/>
    </source>
</evidence>
<dbReference type="PANTHER" id="PTHR10061:SF0">
    <property type="entry name" value="S-FORMYLGLUTATHIONE HYDROLASE"/>
    <property type="match status" value="1"/>
</dbReference>
<evidence type="ECO:0000256" key="3">
    <source>
        <dbReference type="ARBA" id="ARBA00022487"/>
    </source>
</evidence>
<dbReference type="InterPro" id="IPR014186">
    <property type="entry name" value="S-formylglutathione_hydrol"/>
</dbReference>
<dbReference type="EMBL" id="LKHV02000001">
    <property type="protein sequence ID" value="MCS5709311.1"/>
    <property type="molecule type" value="Genomic_DNA"/>
</dbReference>
<keyword evidence="3 8" id="KW-0719">Serine esterase</keyword>
<proteinExistence type="inferred from homology"/>
<reference evidence="10" key="2">
    <citation type="journal article" date="2016" name="Genome Announc.">
        <title>Draft Genome Sequences of Two Novel Amoeba-Resistant Intranuclear Bacteria, 'Candidatus Berkiella cookevillensis' and 'Candidatus Berkiella aquae'.</title>
        <authorList>
            <person name="Mehari Y.T."/>
            <person name="Arivett B.A."/>
            <person name="Farone A.L."/>
            <person name="Gunderson J.H."/>
            <person name="Farone M.B."/>
        </authorList>
    </citation>
    <scope>NUCLEOTIDE SEQUENCE</scope>
    <source>
        <strain evidence="10">CC99</strain>
    </source>
</reference>
<dbReference type="PATRIC" id="fig|1590042.3.peg.969"/>
<gene>
    <name evidence="10" type="primary">fghA</name>
    <name evidence="9" type="ORF">CC99x_00947</name>
    <name evidence="10" type="ORF">CC99x_010380</name>
</gene>
<organism evidence="9">
    <name type="scientific">Candidatus Berkiella cookevillensis</name>
    <dbReference type="NCBI Taxonomy" id="437022"/>
    <lineage>
        <taxon>Bacteria</taxon>
        <taxon>Pseudomonadati</taxon>
        <taxon>Pseudomonadota</taxon>
        <taxon>Gammaproteobacteria</taxon>
        <taxon>Candidatus Berkiellales</taxon>
        <taxon>Candidatus Berkiellaceae</taxon>
        <taxon>Candidatus Berkiella</taxon>
    </lineage>
</organism>
<dbReference type="NCBIfam" id="TIGR02821">
    <property type="entry name" value="fghA_ester_D"/>
    <property type="match status" value="1"/>
</dbReference>
<dbReference type="RefSeq" id="WP_057624078.1">
    <property type="nucleotide sequence ID" value="NZ_LKHV02000001.1"/>
</dbReference>
<keyword evidence="11" id="KW-1185">Reference proteome</keyword>
<comment type="caution">
    <text evidence="9">The sequence shown here is derived from an EMBL/GenBank/DDBJ whole genome shotgun (WGS) entry which is preliminary data.</text>
</comment>
<keyword evidence="4 8" id="KW-0378">Hydrolase</keyword>
<dbReference type="STRING" id="437022.CC99x_00947"/>
<dbReference type="GO" id="GO:0005829">
    <property type="term" value="C:cytosol"/>
    <property type="evidence" value="ECO:0007669"/>
    <property type="project" value="TreeGrafter"/>
</dbReference>
<dbReference type="EMBL" id="LKHV01000004">
    <property type="protein sequence ID" value="KRG18959.1"/>
    <property type="molecule type" value="Genomic_DNA"/>
</dbReference>
<dbReference type="PANTHER" id="PTHR10061">
    <property type="entry name" value="S-FORMYLGLUTATHIONE HYDROLASE"/>
    <property type="match status" value="1"/>
</dbReference>
<feature type="active site" description="Charge relay system" evidence="7">
    <location>
        <position position="258"/>
    </location>
</feature>
<evidence type="ECO:0000256" key="2">
    <source>
        <dbReference type="ARBA" id="ARBA00012479"/>
    </source>
</evidence>